<evidence type="ECO:0000313" key="1">
    <source>
        <dbReference type="EMBL" id="KAI3352207.1"/>
    </source>
</evidence>
<proteinExistence type="predicted"/>
<comment type="caution">
    <text evidence="1">The sequence shown here is derived from an EMBL/GenBank/DDBJ whole genome shotgun (WGS) entry which is preliminary data.</text>
</comment>
<keyword evidence="2" id="KW-1185">Reference proteome</keyword>
<organism evidence="1 2">
    <name type="scientific">Scortum barcoo</name>
    <name type="common">barcoo grunter</name>
    <dbReference type="NCBI Taxonomy" id="214431"/>
    <lineage>
        <taxon>Eukaryota</taxon>
        <taxon>Metazoa</taxon>
        <taxon>Chordata</taxon>
        <taxon>Craniata</taxon>
        <taxon>Vertebrata</taxon>
        <taxon>Euteleostomi</taxon>
        <taxon>Actinopterygii</taxon>
        <taxon>Neopterygii</taxon>
        <taxon>Teleostei</taxon>
        <taxon>Neoteleostei</taxon>
        <taxon>Acanthomorphata</taxon>
        <taxon>Eupercaria</taxon>
        <taxon>Centrarchiformes</taxon>
        <taxon>Terapontoidei</taxon>
        <taxon>Terapontidae</taxon>
        <taxon>Scortum</taxon>
    </lineage>
</organism>
<name>A0ACB8VBF2_9TELE</name>
<dbReference type="EMBL" id="CM041553">
    <property type="protein sequence ID" value="KAI3352207.1"/>
    <property type="molecule type" value="Genomic_DNA"/>
</dbReference>
<dbReference type="Proteomes" id="UP000831701">
    <property type="component" value="Chromosome 23"/>
</dbReference>
<evidence type="ECO:0000313" key="2">
    <source>
        <dbReference type="Proteomes" id="UP000831701"/>
    </source>
</evidence>
<gene>
    <name evidence="1" type="ORF">L3Q82_005561</name>
</gene>
<accession>A0ACB8VBF2</accession>
<reference evidence="1" key="1">
    <citation type="submission" date="2022-04" db="EMBL/GenBank/DDBJ databases">
        <title>Jade perch genome.</title>
        <authorList>
            <person name="Chao B."/>
        </authorList>
    </citation>
    <scope>NUCLEOTIDE SEQUENCE</scope>
    <source>
        <strain evidence="1">CB-2022</strain>
    </source>
</reference>
<sequence length="109" mass="12552">MKPPHHVPHPSFFCWITATVPEDALTNGEGGELPMTLTEMYIYFVMFHIHQTKKKYSQEKYNEYIKSLAKLAFEQLQKGKQFFDESDLTVCGIDIRAASVYSGVFTQIL</sequence>
<protein>
    <submittedName>
        <fullName evidence="1">Uncharacterized protein</fullName>
    </submittedName>
</protein>